<accession>A0ABS8BPI3</accession>
<sequence>MSLPVILGLLWLIAANVVAMFPSRDNHWRFAYVMIALGIPLLGWVTWANGPLIGLVFMAAGCSVLRWPIIYLGRWLRARRPQEPAE</sequence>
<feature type="transmembrane region" description="Helical" evidence="1">
    <location>
        <begin position="53"/>
        <end position="72"/>
    </location>
</feature>
<protein>
    <submittedName>
        <fullName evidence="2">DUF2484 family protein</fullName>
    </submittedName>
</protein>
<dbReference type="Pfam" id="PF10658">
    <property type="entry name" value="DUF2484"/>
    <property type="match status" value="1"/>
</dbReference>
<keyword evidence="1" id="KW-1133">Transmembrane helix</keyword>
<name>A0ABS8BPI3_9RHOB</name>
<evidence type="ECO:0000256" key="1">
    <source>
        <dbReference type="SAM" id="Phobius"/>
    </source>
</evidence>
<dbReference type="InterPro" id="IPR018919">
    <property type="entry name" value="DUF2484"/>
</dbReference>
<keyword evidence="3" id="KW-1185">Reference proteome</keyword>
<keyword evidence="1" id="KW-0472">Membrane</keyword>
<organism evidence="2 3">
    <name type="scientific">Loktanella gaetbuli</name>
    <dbReference type="NCBI Taxonomy" id="2881335"/>
    <lineage>
        <taxon>Bacteria</taxon>
        <taxon>Pseudomonadati</taxon>
        <taxon>Pseudomonadota</taxon>
        <taxon>Alphaproteobacteria</taxon>
        <taxon>Rhodobacterales</taxon>
        <taxon>Roseobacteraceae</taxon>
        <taxon>Loktanella</taxon>
    </lineage>
</organism>
<comment type="caution">
    <text evidence="2">The sequence shown here is derived from an EMBL/GenBank/DDBJ whole genome shotgun (WGS) entry which is preliminary data.</text>
</comment>
<gene>
    <name evidence="2" type="ORF">LGQ03_00120</name>
</gene>
<dbReference type="EMBL" id="JAJATZ010000001">
    <property type="protein sequence ID" value="MCB5197634.1"/>
    <property type="molecule type" value="Genomic_DNA"/>
</dbReference>
<feature type="transmembrane region" description="Helical" evidence="1">
    <location>
        <begin position="30"/>
        <end position="47"/>
    </location>
</feature>
<feature type="transmembrane region" description="Helical" evidence="1">
    <location>
        <begin position="6"/>
        <end position="23"/>
    </location>
</feature>
<keyword evidence="1" id="KW-0812">Transmembrane</keyword>
<evidence type="ECO:0000313" key="3">
    <source>
        <dbReference type="Proteomes" id="UP001138961"/>
    </source>
</evidence>
<dbReference type="RefSeq" id="WP_226746772.1">
    <property type="nucleotide sequence ID" value="NZ_JAJATZ010000001.1"/>
</dbReference>
<evidence type="ECO:0000313" key="2">
    <source>
        <dbReference type="EMBL" id="MCB5197634.1"/>
    </source>
</evidence>
<reference evidence="2" key="1">
    <citation type="submission" date="2021-10" db="EMBL/GenBank/DDBJ databases">
        <title>Loktanella gaetbuli sp. nov., isolated from a tidal flat.</title>
        <authorList>
            <person name="Park S."/>
            <person name="Yoon J.-H."/>
        </authorList>
    </citation>
    <scope>NUCLEOTIDE SEQUENCE</scope>
    <source>
        <strain evidence="2">TSTF-M6</strain>
    </source>
</reference>
<dbReference type="Proteomes" id="UP001138961">
    <property type="component" value="Unassembled WGS sequence"/>
</dbReference>
<proteinExistence type="predicted"/>